<dbReference type="GO" id="GO:0016491">
    <property type="term" value="F:oxidoreductase activity"/>
    <property type="evidence" value="ECO:0007669"/>
    <property type="project" value="UniProtKB-KW"/>
</dbReference>
<name>A0A078MHR5_9MICC</name>
<sequence>MTVTLITGANKGIGFETARQLLAQGHTVYIGARDPERGAKAAAELGGFFVQLDVTDDASVAAALETIGRAEGALDVLVNNAGVMANGTVDGPTALWSFDTNAVGIVRVTEAALPWLQRSSQPVVVNVTSSMGSFWAVTTPERPESGLTTAPLYAASKAAANMLTLQYAKAHPDIRFNAVEPGFTATDMTAEMDGGRPVEVSAGTIVRLATQGAAGTAGTFSDEGGPLPW</sequence>
<dbReference type="SUPFAM" id="SSF51735">
    <property type="entry name" value="NAD(P)-binding Rossmann-fold domains"/>
    <property type="match status" value="1"/>
</dbReference>
<dbReference type="PROSITE" id="PS00061">
    <property type="entry name" value="ADH_SHORT"/>
    <property type="match status" value="1"/>
</dbReference>
<proteinExistence type="inferred from homology"/>
<evidence type="ECO:0000256" key="3">
    <source>
        <dbReference type="ARBA" id="ARBA00023002"/>
    </source>
</evidence>
<accession>A0A078MHR5</accession>
<dbReference type="InterPro" id="IPR036291">
    <property type="entry name" value="NAD(P)-bd_dom_sf"/>
</dbReference>
<evidence type="ECO:0000256" key="4">
    <source>
        <dbReference type="RuleBase" id="RU000363"/>
    </source>
</evidence>
<dbReference type="Pfam" id="PF00106">
    <property type="entry name" value="adh_short"/>
    <property type="match status" value="1"/>
</dbReference>
<evidence type="ECO:0000256" key="1">
    <source>
        <dbReference type="ARBA" id="ARBA00006484"/>
    </source>
</evidence>
<dbReference type="InterPro" id="IPR020904">
    <property type="entry name" value="Sc_DH/Rdtase_CS"/>
</dbReference>
<dbReference type="PATRIC" id="fig|1461584.3.peg.198"/>
<comment type="similarity">
    <text evidence="1 4">Belongs to the short-chain dehydrogenases/reductases (SDR) family.</text>
</comment>
<dbReference type="Gene3D" id="3.40.50.720">
    <property type="entry name" value="NAD(P)-binding Rossmann-like Domain"/>
    <property type="match status" value="1"/>
</dbReference>
<dbReference type="PANTHER" id="PTHR43490">
    <property type="entry name" value="(+)-NEOMENTHOL DEHYDROGENASE"/>
    <property type="match status" value="1"/>
</dbReference>
<organism evidence="5">
    <name type="scientific">Arthrobacter saudimassiliensis</name>
    <dbReference type="NCBI Taxonomy" id="1461584"/>
    <lineage>
        <taxon>Bacteria</taxon>
        <taxon>Bacillati</taxon>
        <taxon>Actinomycetota</taxon>
        <taxon>Actinomycetes</taxon>
        <taxon>Micrococcales</taxon>
        <taxon>Micrococcaceae</taxon>
        <taxon>Arthrobacter</taxon>
    </lineage>
</organism>
<gene>
    <name evidence="5" type="primary">fabG_2</name>
    <name evidence="5" type="ORF">BN1051_00202</name>
</gene>
<dbReference type="EMBL" id="LN483070">
    <property type="protein sequence ID" value="CEA06898.1"/>
    <property type="molecule type" value="Genomic_DNA"/>
</dbReference>
<evidence type="ECO:0000313" key="5">
    <source>
        <dbReference type="EMBL" id="CEA06898.1"/>
    </source>
</evidence>
<keyword evidence="3" id="KW-0560">Oxidoreductase</keyword>
<dbReference type="InterPro" id="IPR002347">
    <property type="entry name" value="SDR_fam"/>
</dbReference>
<reference evidence="5" key="1">
    <citation type="submission" date="2014-07" db="EMBL/GenBank/DDBJ databases">
        <authorList>
            <person name="Urmite Genomes Urmite Genomes"/>
        </authorList>
    </citation>
    <scope>NUCLEOTIDE SEQUENCE</scope>
    <source>
        <strain evidence="5">11W110_air</strain>
    </source>
</reference>
<dbReference type="PRINTS" id="PR00080">
    <property type="entry name" value="SDRFAMILY"/>
</dbReference>
<keyword evidence="2" id="KW-0521">NADP</keyword>
<dbReference type="PANTHER" id="PTHR43490:SF99">
    <property type="entry name" value="SHORT-CHAIN DEHYDROGENASE_REDUCTASE"/>
    <property type="match status" value="1"/>
</dbReference>
<protein>
    <submittedName>
        <fullName evidence="5">3-oxoacyl-[acyl-carrier-protein] reductase FabG</fullName>
    </submittedName>
</protein>
<evidence type="ECO:0000256" key="2">
    <source>
        <dbReference type="ARBA" id="ARBA00022857"/>
    </source>
</evidence>
<dbReference type="PRINTS" id="PR00081">
    <property type="entry name" value="GDHRDH"/>
</dbReference>
<dbReference type="AlphaFoldDB" id="A0A078MHR5"/>